<dbReference type="EC" id="4.4.1.16" evidence="4"/>
<evidence type="ECO:0000259" key="3">
    <source>
        <dbReference type="Pfam" id="PF00266"/>
    </source>
</evidence>
<dbReference type="Gene3D" id="3.90.1150.10">
    <property type="entry name" value="Aspartate Aminotransferase, domain 1"/>
    <property type="match status" value="1"/>
</dbReference>
<keyword evidence="4" id="KW-0456">Lyase</keyword>
<dbReference type="EC" id="2.8.1.7" evidence="4"/>
<dbReference type="RefSeq" id="WP_183550883.1">
    <property type="nucleotide sequence ID" value="NZ_BMQT01000008.1"/>
</dbReference>
<comment type="caution">
    <text evidence="4">The sequence shown here is derived from an EMBL/GenBank/DDBJ whole genome shotgun (WGS) entry which is preliminary data.</text>
</comment>
<dbReference type="InterPro" id="IPR000192">
    <property type="entry name" value="Aminotrans_V_dom"/>
</dbReference>
<name>A0A7W5A9G7_9ACTN</name>
<feature type="domain" description="Aminotransferase class V" evidence="3">
    <location>
        <begin position="20"/>
        <end position="384"/>
    </location>
</feature>
<dbReference type="GO" id="GO:0031071">
    <property type="term" value="F:cysteine desulfurase activity"/>
    <property type="evidence" value="ECO:0007669"/>
    <property type="project" value="UniProtKB-EC"/>
</dbReference>
<organism evidence="4 5">
    <name type="scientific">Nocardioides albus</name>
    <dbReference type="NCBI Taxonomy" id="1841"/>
    <lineage>
        <taxon>Bacteria</taxon>
        <taxon>Bacillati</taxon>
        <taxon>Actinomycetota</taxon>
        <taxon>Actinomycetes</taxon>
        <taxon>Propionibacteriales</taxon>
        <taxon>Nocardioidaceae</taxon>
        <taxon>Nocardioides</taxon>
    </lineage>
</organism>
<evidence type="ECO:0000256" key="1">
    <source>
        <dbReference type="ARBA" id="ARBA00001933"/>
    </source>
</evidence>
<keyword evidence="4" id="KW-0808">Transferase</keyword>
<dbReference type="EMBL" id="JACHXG010000014">
    <property type="protein sequence ID" value="MBB3091865.1"/>
    <property type="molecule type" value="Genomic_DNA"/>
</dbReference>
<dbReference type="InterPro" id="IPR015421">
    <property type="entry name" value="PyrdxlP-dep_Trfase_major"/>
</dbReference>
<dbReference type="PANTHER" id="PTHR43586:SF8">
    <property type="entry name" value="CYSTEINE DESULFURASE 1, CHLOROPLASTIC"/>
    <property type="match status" value="1"/>
</dbReference>
<accession>A0A7W5A9G7</accession>
<dbReference type="InterPro" id="IPR015422">
    <property type="entry name" value="PyrdxlP-dep_Trfase_small"/>
</dbReference>
<reference evidence="4 5" key="1">
    <citation type="submission" date="2020-08" db="EMBL/GenBank/DDBJ databases">
        <title>Genomic Encyclopedia of Type Strains, Phase III (KMG-III): the genomes of soil and plant-associated and newly described type strains.</title>
        <authorList>
            <person name="Whitman W."/>
        </authorList>
    </citation>
    <scope>NUCLEOTIDE SEQUENCE [LARGE SCALE GENOMIC DNA]</scope>
    <source>
        <strain evidence="4 5">CECT 3302</strain>
    </source>
</reference>
<dbReference type="AlphaFoldDB" id="A0A7W5A9G7"/>
<sequence length="395" mass="41793">MPGLGSRRQFPALIAEPDLVYLDAASGTPTPEPVIARLTAELRGPAANPGRGGHPWGRDALRRAEEARETVASFLGASSPDEVAFTRGATAAMAFLADRWAPAALADGGDILYCPDDHLSTVRPWLRLAERMRDRGVRTVPYRRDRLGRIDPDHFAHAASERTTIVVATDVHNLHGTRTELDALPIPPGASVCLDCSQSSGRFPLRLAESRAEVAVVSGHKMFGPPGTGAAYVRRSQQHRITVDRAATRSGPARHVSPLTDAAEEGSLDGVGAAGLASAAAFLDSIGLARIGDHLDRLVTRFTAGASRIGGVAVLGPPSETAGEPHSGIVAFSLDGQAGADVAFVLERRGVYVRAGDHCLDGPREDAVRASFHLYNDDNDVDRLLQGLAVAAERD</sequence>
<evidence type="ECO:0000256" key="2">
    <source>
        <dbReference type="ARBA" id="ARBA00022898"/>
    </source>
</evidence>
<evidence type="ECO:0000313" key="5">
    <source>
        <dbReference type="Proteomes" id="UP000577707"/>
    </source>
</evidence>
<evidence type="ECO:0000313" key="4">
    <source>
        <dbReference type="EMBL" id="MBB3091865.1"/>
    </source>
</evidence>
<comment type="cofactor">
    <cofactor evidence="1">
        <name>pyridoxal 5'-phosphate</name>
        <dbReference type="ChEBI" id="CHEBI:597326"/>
    </cofactor>
</comment>
<dbReference type="Pfam" id="PF00266">
    <property type="entry name" value="Aminotran_5"/>
    <property type="match status" value="1"/>
</dbReference>
<dbReference type="SUPFAM" id="SSF53383">
    <property type="entry name" value="PLP-dependent transferases"/>
    <property type="match status" value="1"/>
</dbReference>
<protein>
    <submittedName>
        <fullName evidence="4">Cysteine desulfurase/selenocysteine lyase</fullName>
        <ecNumber evidence="4">2.8.1.7</ecNumber>
        <ecNumber evidence="4">4.4.1.16</ecNumber>
    </submittedName>
</protein>
<dbReference type="InterPro" id="IPR015424">
    <property type="entry name" value="PyrdxlP-dep_Trfase"/>
</dbReference>
<keyword evidence="5" id="KW-1185">Reference proteome</keyword>
<dbReference type="GO" id="GO:0009000">
    <property type="term" value="F:selenocysteine lyase activity"/>
    <property type="evidence" value="ECO:0007669"/>
    <property type="project" value="UniProtKB-EC"/>
</dbReference>
<dbReference type="Gene3D" id="3.40.640.10">
    <property type="entry name" value="Type I PLP-dependent aspartate aminotransferase-like (Major domain)"/>
    <property type="match status" value="1"/>
</dbReference>
<proteinExistence type="predicted"/>
<dbReference type="Proteomes" id="UP000577707">
    <property type="component" value="Unassembled WGS sequence"/>
</dbReference>
<keyword evidence="2" id="KW-0663">Pyridoxal phosphate</keyword>
<gene>
    <name evidence="4" type="ORF">FHS12_004841</name>
</gene>
<dbReference type="PANTHER" id="PTHR43586">
    <property type="entry name" value="CYSTEINE DESULFURASE"/>
    <property type="match status" value="1"/>
</dbReference>